<keyword evidence="3" id="KW-1185">Reference proteome</keyword>
<keyword evidence="2" id="KW-0540">Nuclease</keyword>
<sequence length="38" mass="3851">MCDEITLLNREDLTEESGALSPATMSSAGSGLKAAPAL</sequence>
<evidence type="ECO:0000256" key="1">
    <source>
        <dbReference type="SAM" id="MobiDB-lite"/>
    </source>
</evidence>
<proteinExistence type="predicted"/>
<dbReference type="AlphaFoldDB" id="A0A7W8QMQ4"/>
<feature type="region of interest" description="Disordered" evidence="1">
    <location>
        <begin position="1"/>
        <end position="38"/>
    </location>
</feature>
<accession>A0A7W8QMQ4</accession>
<protein>
    <submittedName>
        <fullName evidence="2">mRNA-degrading endonuclease toxin of MazEF toxin-antitoxin module</fullName>
    </submittedName>
</protein>
<comment type="caution">
    <text evidence="2">The sequence shown here is derived from an EMBL/GenBank/DDBJ whole genome shotgun (WGS) entry which is preliminary data.</text>
</comment>
<evidence type="ECO:0000313" key="2">
    <source>
        <dbReference type="EMBL" id="MBB5433141.1"/>
    </source>
</evidence>
<evidence type="ECO:0000313" key="3">
    <source>
        <dbReference type="Proteomes" id="UP000572635"/>
    </source>
</evidence>
<keyword evidence="2" id="KW-0255">Endonuclease</keyword>
<dbReference type="Proteomes" id="UP000572635">
    <property type="component" value="Unassembled WGS sequence"/>
</dbReference>
<dbReference type="GO" id="GO:0004519">
    <property type="term" value="F:endonuclease activity"/>
    <property type="evidence" value="ECO:0007669"/>
    <property type="project" value="UniProtKB-KW"/>
</dbReference>
<keyword evidence="2" id="KW-0378">Hydrolase</keyword>
<gene>
    <name evidence="2" type="ORF">HDA36_003225</name>
</gene>
<organism evidence="2 3">
    <name type="scientific">Nocardiopsis composta</name>
    <dbReference type="NCBI Taxonomy" id="157465"/>
    <lineage>
        <taxon>Bacteria</taxon>
        <taxon>Bacillati</taxon>
        <taxon>Actinomycetota</taxon>
        <taxon>Actinomycetes</taxon>
        <taxon>Streptosporangiales</taxon>
        <taxon>Nocardiopsidaceae</taxon>
        <taxon>Nocardiopsis</taxon>
    </lineage>
</organism>
<name>A0A7W8QMQ4_9ACTN</name>
<dbReference type="EMBL" id="JACHDB010000001">
    <property type="protein sequence ID" value="MBB5433141.1"/>
    <property type="molecule type" value="Genomic_DNA"/>
</dbReference>
<reference evidence="2 3" key="1">
    <citation type="submission" date="2020-08" db="EMBL/GenBank/DDBJ databases">
        <title>Sequencing the genomes of 1000 actinobacteria strains.</title>
        <authorList>
            <person name="Klenk H.-P."/>
        </authorList>
    </citation>
    <scope>NUCLEOTIDE SEQUENCE [LARGE SCALE GENOMIC DNA]</scope>
    <source>
        <strain evidence="2 3">DSM 44551</strain>
    </source>
</reference>